<dbReference type="EMBL" id="JAFHDT010000005">
    <property type="protein sequence ID" value="KAI7810016.1"/>
    <property type="molecule type" value="Genomic_DNA"/>
</dbReference>
<protein>
    <submittedName>
        <fullName evidence="1">Uncharacterized protein</fullName>
    </submittedName>
</protein>
<gene>
    <name evidence="1" type="ORF">IRJ41_020713</name>
</gene>
<name>A0A9W7WXM5_TRIRA</name>
<reference evidence="1" key="1">
    <citation type="submission" date="2021-02" db="EMBL/GenBank/DDBJ databases">
        <title>Comparative genomics reveals that relaxation of natural selection precedes convergent phenotypic evolution of cavefish.</title>
        <authorList>
            <person name="Peng Z."/>
        </authorList>
    </citation>
    <scope>NUCLEOTIDE SEQUENCE</scope>
    <source>
        <tissue evidence="1">Muscle</tissue>
    </source>
</reference>
<sequence>ADQHHPHCCAPAGKLKNSPACKRVRTPANKHFHILLMRRHWIRDQKTEKNTFKLFISVPGGVIMRGSAAVTVLHAIL</sequence>
<feature type="non-terminal residue" evidence="1">
    <location>
        <position position="77"/>
    </location>
</feature>
<proteinExistence type="predicted"/>
<organism evidence="1 2">
    <name type="scientific">Triplophysa rosa</name>
    <name type="common">Cave loach</name>
    <dbReference type="NCBI Taxonomy" id="992332"/>
    <lineage>
        <taxon>Eukaryota</taxon>
        <taxon>Metazoa</taxon>
        <taxon>Chordata</taxon>
        <taxon>Craniata</taxon>
        <taxon>Vertebrata</taxon>
        <taxon>Euteleostomi</taxon>
        <taxon>Actinopterygii</taxon>
        <taxon>Neopterygii</taxon>
        <taxon>Teleostei</taxon>
        <taxon>Ostariophysi</taxon>
        <taxon>Cypriniformes</taxon>
        <taxon>Nemacheilidae</taxon>
        <taxon>Triplophysa</taxon>
    </lineage>
</organism>
<dbReference type="AlphaFoldDB" id="A0A9W7WXM5"/>
<dbReference type="Proteomes" id="UP001059041">
    <property type="component" value="Linkage Group LG5"/>
</dbReference>
<evidence type="ECO:0000313" key="2">
    <source>
        <dbReference type="Proteomes" id="UP001059041"/>
    </source>
</evidence>
<keyword evidence="2" id="KW-1185">Reference proteome</keyword>
<accession>A0A9W7WXM5</accession>
<comment type="caution">
    <text evidence="1">The sequence shown here is derived from an EMBL/GenBank/DDBJ whole genome shotgun (WGS) entry which is preliminary data.</text>
</comment>
<evidence type="ECO:0000313" key="1">
    <source>
        <dbReference type="EMBL" id="KAI7810016.1"/>
    </source>
</evidence>